<dbReference type="InterPro" id="IPR014752">
    <property type="entry name" value="Arrestin-like_C"/>
</dbReference>
<protein>
    <recommendedName>
        <fullName evidence="3">Arrestin C-terminal-like domain-containing protein</fullName>
    </recommendedName>
</protein>
<sequence length="360" mass="41047">MTQSILGSSPFVFIVLDCFYYIAGEKITGEVLLYLPESCPPGSLVFMSSGIEEVYLYNDDNKEKPVEEDCNAIFDLREVIKEWRTMIPAGQYVFPFAFKPPRYAPSTYYFAGNVSTDKYIKAEVSYKITAKLTINAHPERSLQHQRVMILRNKNTRTKPNPIMEITHIVSGCCCTKKGLTHFKLSVLGDCHCQSDGKIKYNLTPDNSKCLAKITRVIGHVVLDLEFTIKSRVYNIRKDLSSVTSWINVENGDILDKDFEHAAEIALHEDMNTSSNYSVLIKCTHFIEVLVFYELACNKKPVRIRLPVHVDPKDSVFKREDPVLPRPWEPDEAPIMNFMIPESRQSSSYCETVADINSSPY</sequence>
<name>A0AAU9IUP7_9CILI</name>
<organism evidence="1 2">
    <name type="scientific">Blepharisma stoltei</name>
    <dbReference type="NCBI Taxonomy" id="1481888"/>
    <lineage>
        <taxon>Eukaryota</taxon>
        <taxon>Sar</taxon>
        <taxon>Alveolata</taxon>
        <taxon>Ciliophora</taxon>
        <taxon>Postciliodesmatophora</taxon>
        <taxon>Heterotrichea</taxon>
        <taxon>Heterotrichida</taxon>
        <taxon>Blepharismidae</taxon>
        <taxon>Blepharisma</taxon>
    </lineage>
</organism>
<dbReference type="GO" id="GO:0015031">
    <property type="term" value="P:protein transport"/>
    <property type="evidence" value="ECO:0007669"/>
    <property type="project" value="TreeGrafter"/>
</dbReference>
<dbReference type="PANTHER" id="PTHR11188">
    <property type="entry name" value="ARRESTIN DOMAIN CONTAINING PROTEIN"/>
    <property type="match status" value="1"/>
</dbReference>
<evidence type="ECO:0000313" key="2">
    <source>
        <dbReference type="Proteomes" id="UP001162131"/>
    </source>
</evidence>
<dbReference type="SUPFAM" id="SSF81296">
    <property type="entry name" value="E set domains"/>
    <property type="match status" value="1"/>
</dbReference>
<evidence type="ECO:0008006" key="3">
    <source>
        <dbReference type="Google" id="ProtNLM"/>
    </source>
</evidence>
<dbReference type="Proteomes" id="UP001162131">
    <property type="component" value="Unassembled WGS sequence"/>
</dbReference>
<keyword evidence="2" id="KW-1185">Reference proteome</keyword>
<reference evidence="1" key="1">
    <citation type="submission" date="2021-09" db="EMBL/GenBank/DDBJ databases">
        <authorList>
            <consortium name="AG Swart"/>
            <person name="Singh M."/>
            <person name="Singh A."/>
            <person name="Seah K."/>
            <person name="Emmerich C."/>
        </authorList>
    </citation>
    <scope>NUCLEOTIDE SEQUENCE</scope>
    <source>
        <strain evidence="1">ATCC30299</strain>
    </source>
</reference>
<accession>A0AAU9IUP7</accession>
<dbReference type="AlphaFoldDB" id="A0AAU9IUP7"/>
<dbReference type="InterPro" id="IPR014756">
    <property type="entry name" value="Ig_E-set"/>
</dbReference>
<proteinExistence type="predicted"/>
<gene>
    <name evidence="1" type="ORF">BSTOLATCC_MIC12763</name>
</gene>
<dbReference type="GO" id="GO:0005737">
    <property type="term" value="C:cytoplasm"/>
    <property type="evidence" value="ECO:0007669"/>
    <property type="project" value="TreeGrafter"/>
</dbReference>
<dbReference type="PANTHER" id="PTHR11188:SF17">
    <property type="entry name" value="FI21816P1"/>
    <property type="match status" value="1"/>
</dbReference>
<dbReference type="InterPro" id="IPR050357">
    <property type="entry name" value="Arrestin_domain-protein"/>
</dbReference>
<evidence type="ECO:0000313" key="1">
    <source>
        <dbReference type="EMBL" id="CAG9314985.1"/>
    </source>
</evidence>
<dbReference type="EMBL" id="CAJZBQ010000013">
    <property type="protein sequence ID" value="CAG9314985.1"/>
    <property type="molecule type" value="Genomic_DNA"/>
</dbReference>
<dbReference type="Gene3D" id="2.60.40.640">
    <property type="match status" value="1"/>
</dbReference>
<comment type="caution">
    <text evidence="1">The sequence shown here is derived from an EMBL/GenBank/DDBJ whole genome shotgun (WGS) entry which is preliminary data.</text>
</comment>